<evidence type="ECO:0000313" key="2">
    <source>
        <dbReference type="EMBL" id="GFO28663.1"/>
    </source>
</evidence>
<accession>A0AAV4CCG8</accession>
<dbReference type="AlphaFoldDB" id="A0AAV4CCG8"/>
<feature type="region of interest" description="Disordered" evidence="1">
    <location>
        <begin position="1"/>
        <end position="45"/>
    </location>
</feature>
<dbReference type="EMBL" id="BLXT01006072">
    <property type="protein sequence ID" value="GFO28663.1"/>
    <property type="molecule type" value="Genomic_DNA"/>
</dbReference>
<keyword evidence="3" id="KW-1185">Reference proteome</keyword>
<reference evidence="2 3" key="1">
    <citation type="journal article" date="2021" name="Elife">
        <title>Chloroplast acquisition without the gene transfer in kleptoplastic sea slugs, Plakobranchus ocellatus.</title>
        <authorList>
            <person name="Maeda T."/>
            <person name="Takahashi S."/>
            <person name="Yoshida T."/>
            <person name="Shimamura S."/>
            <person name="Takaki Y."/>
            <person name="Nagai Y."/>
            <person name="Toyoda A."/>
            <person name="Suzuki Y."/>
            <person name="Arimoto A."/>
            <person name="Ishii H."/>
            <person name="Satoh N."/>
            <person name="Nishiyama T."/>
            <person name="Hasebe M."/>
            <person name="Maruyama T."/>
            <person name="Minagawa J."/>
            <person name="Obokata J."/>
            <person name="Shigenobu S."/>
        </authorList>
    </citation>
    <scope>NUCLEOTIDE SEQUENCE [LARGE SCALE GENOMIC DNA]</scope>
</reference>
<dbReference type="Proteomes" id="UP000735302">
    <property type="component" value="Unassembled WGS sequence"/>
</dbReference>
<feature type="compositionally biased region" description="Basic and acidic residues" evidence="1">
    <location>
        <begin position="35"/>
        <end position="45"/>
    </location>
</feature>
<feature type="compositionally biased region" description="Acidic residues" evidence="1">
    <location>
        <begin position="7"/>
        <end position="17"/>
    </location>
</feature>
<comment type="caution">
    <text evidence="2">The sequence shown here is derived from an EMBL/GenBank/DDBJ whole genome shotgun (WGS) entry which is preliminary data.</text>
</comment>
<organism evidence="2 3">
    <name type="scientific">Plakobranchus ocellatus</name>
    <dbReference type="NCBI Taxonomy" id="259542"/>
    <lineage>
        <taxon>Eukaryota</taxon>
        <taxon>Metazoa</taxon>
        <taxon>Spiralia</taxon>
        <taxon>Lophotrochozoa</taxon>
        <taxon>Mollusca</taxon>
        <taxon>Gastropoda</taxon>
        <taxon>Heterobranchia</taxon>
        <taxon>Euthyneura</taxon>
        <taxon>Panpulmonata</taxon>
        <taxon>Sacoglossa</taxon>
        <taxon>Placobranchoidea</taxon>
        <taxon>Plakobranchidae</taxon>
        <taxon>Plakobranchus</taxon>
    </lineage>
</organism>
<proteinExistence type="predicted"/>
<sequence length="89" mass="9253">MKNWLTDGDDNDDDYDDVGGGCGGGSGGEGGGGRRTGEDAIIGRENPKPIGVSLVSAASLLLCGFKGFRPGSSTWNPRWLLGDLRINVK</sequence>
<protein>
    <submittedName>
        <fullName evidence="2">Uncharacterized protein</fullName>
    </submittedName>
</protein>
<feature type="compositionally biased region" description="Gly residues" evidence="1">
    <location>
        <begin position="18"/>
        <end position="34"/>
    </location>
</feature>
<name>A0AAV4CCG8_9GAST</name>
<evidence type="ECO:0000313" key="3">
    <source>
        <dbReference type="Proteomes" id="UP000735302"/>
    </source>
</evidence>
<gene>
    <name evidence="2" type="ORF">PoB_005516800</name>
</gene>
<evidence type="ECO:0000256" key="1">
    <source>
        <dbReference type="SAM" id="MobiDB-lite"/>
    </source>
</evidence>